<dbReference type="InterPro" id="IPR050886">
    <property type="entry name" value="RNA-binding_reg"/>
</dbReference>
<name>A0AAD4QV92_9BILA</name>
<dbReference type="GO" id="GO:0003723">
    <property type="term" value="F:RNA binding"/>
    <property type="evidence" value="ECO:0007669"/>
    <property type="project" value="UniProtKB-UniRule"/>
</dbReference>
<organism evidence="4 5">
    <name type="scientific">Ditylenchus destructor</name>
    <dbReference type="NCBI Taxonomy" id="166010"/>
    <lineage>
        <taxon>Eukaryota</taxon>
        <taxon>Metazoa</taxon>
        <taxon>Ecdysozoa</taxon>
        <taxon>Nematoda</taxon>
        <taxon>Chromadorea</taxon>
        <taxon>Rhabditida</taxon>
        <taxon>Tylenchina</taxon>
        <taxon>Tylenchomorpha</taxon>
        <taxon>Sphaerularioidea</taxon>
        <taxon>Anguinidae</taxon>
        <taxon>Anguininae</taxon>
        <taxon>Ditylenchus</taxon>
    </lineage>
</organism>
<dbReference type="AlphaFoldDB" id="A0AAD4QV92"/>
<sequence length="293" mass="33639">MLDSRRTLRLIALFRPLRAHLDQISGHRRQARRDLNPETYYEDNKIPTVPRGNVRRKELTLFVGSLSPGTTKEMLREHFSKYGELTDCAVKYDYNTRQSRGFGFVAFASKEELENARRDRPHIIDDVEVTLNSKGQYLVVDSLPETADKDSVKKFFSKYGQVQDCKLKTNSMGTSTAYVTMSNEDEVSRALADRPHHIDGKMLNTHQKGERFTVFVGNLPKDVTDYQLYETFSKVGKLVHYQVMYDWKNNTQKPLGYAFVTFSKAEEVVLAIGQSFSIKGTLLTVEPRYGNNE</sequence>
<dbReference type="SMART" id="SM00360">
    <property type="entry name" value="RRM"/>
    <property type="match status" value="3"/>
</dbReference>
<dbReference type="PANTHER" id="PTHR48024:SF56">
    <property type="entry name" value="HETEROGENEOUS NUCLEAR RIBONUCLEOPROTEIN A0"/>
    <property type="match status" value="1"/>
</dbReference>
<protein>
    <submittedName>
        <fullName evidence="4">RNA recognition motif domain-containing protein</fullName>
    </submittedName>
</protein>
<dbReference type="PROSITE" id="PS50102">
    <property type="entry name" value="RRM"/>
    <property type="match status" value="3"/>
</dbReference>
<feature type="domain" description="RRM" evidence="3">
    <location>
        <begin position="136"/>
        <end position="219"/>
    </location>
</feature>
<dbReference type="Pfam" id="PF00076">
    <property type="entry name" value="RRM_1"/>
    <property type="match status" value="3"/>
</dbReference>
<dbReference type="GO" id="GO:0005634">
    <property type="term" value="C:nucleus"/>
    <property type="evidence" value="ECO:0007669"/>
    <property type="project" value="TreeGrafter"/>
</dbReference>
<gene>
    <name evidence="4" type="ORF">DdX_14904</name>
</gene>
<evidence type="ECO:0000313" key="5">
    <source>
        <dbReference type="Proteomes" id="UP001201812"/>
    </source>
</evidence>
<feature type="domain" description="RRM" evidence="3">
    <location>
        <begin position="212"/>
        <end position="293"/>
    </location>
</feature>
<dbReference type="InterPro" id="IPR035979">
    <property type="entry name" value="RBD_domain_sf"/>
</dbReference>
<accession>A0AAD4QV92</accession>
<evidence type="ECO:0000256" key="2">
    <source>
        <dbReference type="PROSITE-ProRule" id="PRU00176"/>
    </source>
</evidence>
<dbReference type="Gene3D" id="3.30.70.330">
    <property type="match status" value="3"/>
</dbReference>
<evidence type="ECO:0000313" key="4">
    <source>
        <dbReference type="EMBL" id="KAI1703479.1"/>
    </source>
</evidence>
<feature type="domain" description="RRM" evidence="3">
    <location>
        <begin position="59"/>
        <end position="145"/>
    </location>
</feature>
<evidence type="ECO:0000259" key="3">
    <source>
        <dbReference type="PROSITE" id="PS50102"/>
    </source>
</evidence>
<dbReference type="EMBL" id="JAKKPZ010000082">
    <property type="protein sequence ID" value="KAI1703479.1"/>
    <property type="molecule type" value="Genomic_DNA"/>
</dbReference>
<keyword evidence="5" id="KW-1185">Reference proteome</keyword>
<dbReference type="CDD" id="cd00590">
    <property type="entry name" value="RRM_SF"/>
    <property type="match status" value="2"/>
</dbReference>
<comment type="caution">
    <text evidence="4">The sequence shown here is derived from an EMBL/GenBank/DDBJ whole genome shotgun (WGS) entry which is preliminary data.</text>
</comment>
<dbReference type="InterPro" id="IPR012677">
    <property type="entry name" value="Nucleotide-bd_a/b_plait_sf"/>
</dbReference>
<dbReference type="SUPFAM" id="SSF54928">
    <property type="entry name" value="RNA-binding domain, RBD"/>
    <property type="match status" value="3"/>
</dbReference>
<dbReference type="Proteomes" id="UP001201812">
    <property type="component" value="Unassembled WGS sequence"/>
</dbReference>
<reference evidence="4" key="1">
    <citation type="submission" date="2022-01" db="EMBL/GenBank/DDBJ databases">
        <title>Genome Sequence Resource for Two Populations of Ditylenchus destructor, the Migratory Endoparasitic Phytonematode.</title>
        <authorList>
            <person name="Zhang H."/>
            <person name="Lin R."/>
            <person name="Xie B."/>
        </authorList>
    </citation>
    <scope>NUCLEOTIDE SEQUENCE</scope>
    <source>
        <strain evidence="4">BazhouSP</strain>
    </source>
</reference>
<dbReference type="InterPro" id="IPR000504">
    <property type="entry name" value="RRM_dom"/>
</dbReference>
<evidence type="ECO:0000256" key="1">
    <source>
        <dbReference type="ARBA" id="ARBA00022884"/>
    </source>
</evidence>
<keyword evidence="1 2" id="KW-0694">RNA-binding</keyword>
<dbReference type="PANTHER" id="PTHR48024">
    <property type="entry name" value="GEO13361P1-RELATED"/>
    <property type="match status" value="1"/>
</dbReference>
<proteinExistence type="predicted"/>